<dbReference type="EMBL" id="MCBQ01000870">
    <property type="protein sequence ID" value="RKF83775.1"/>
    <property type="molecule type" value="Genomic_DNA"/>
</dbReference>
<proteinExistence type="predicted"/>
<sequence length="514" mass="58532">MKRNSVNEEITGSLDITVVENLTEANLNGMAYWFMQLYDEKGVFGPNLQWAFQDLQGEWDNKEEDHQQQTKDYSTLASQFSRELGNLAKFYNDDIKYDGAEDSLDICLDHFEDTCLNAGLPPIAYSLGTPTMLKGNARKYYYHRISKLKLGHEGSIKRIREHFETEARRQDYLAQYPEKSLMECFEMLLDKLHKLQGVLSDKIRDDESVRDRLQVACQMIPACSKACFAPNPTFERLTAEIRNAISTEGRLVRVNASYKGYLAYANFTDQNFRGPTTRNETFANMIEIEGNDTETKVSQIVEKIIVKRSVYQRREVFDRIKARMHSISKPHKDHHIRQFIIGYEGEPEEKMDDRDIDIDQLIMEFDFSCNSSDGETAPAKSSYTSNCFDNSSDVSFNFLSNYGEELDGNTTIKFMQDQAFLLSISKLPTTEVYTNGHRYGSSYLQGIILDSGAAQFSSTGYQQLVALQKIREVKLKTKTAGRVQVCFGDAETVSSIGTAAVQTNIGTVLFVLFQ</sequence>
<reference evidence="1 2" key="1">
    <citation type="journal article" date="2018" name="BMC Genomics">
        <title>Comparative genome analyses reveal sequence features reflecting distinct modes of host-adaptation between dicot and monocot powdery mildew.</title>
        <authorList>
            <person name="Wu Y."/>
            <person name="Ma X."/>
            <person name="Pan Z."/>
            <person name="Kale S.D."/>
            <person name="Song Y."/>
            <person name="King H."/>
            <person name="Zhang Q."/>
            <person name="Presley C."/>
            <person name="Deng X."/>
            <person name="Wei C.I."/>
            <person name="Xiao S."/>
        </authorList>
    </citation>
    <scope>NUCLEOTIDE SEQUENCE [LARGE SCALE GENOMIC DNA]</scope>
    <source>
        <strain evidence="1">UMSG3</strain>
    </source>
</reference>
<evidence type="ECO:0008006" key="3">
    <source>
        <dbReference type="Google" id="ProtNLM"/>
    </source>
</evidence>
<comment type="caution">
    <text evidence="1">The sequence shown here is derived from an EMBL/GenBank/DDBJ whole genome shotgun (WGS) entry which is preliminary data.</text>
</comment>
<organism evidence="1 2">
    <name type="scientific">Golovinomyces cichoracearum</name>
    <dbReference type="NCBI Taxonomy" id="62708"/>
    <lineage>
        <taxon>Eukaryota</taxon>
        <taxon>Fungi</taxon>
        <taxon>Dikarya</taxon>
        <taxon>Ascomycota</taxon>
        <taxon>Pezizomycotina</taxon>
        <taxon>Leotiomycetes</taxon>
        <taxon>Erysiphales</taxon>
        <taxon>Erysiphaceae</taxon>
        <taxon>Golovinomyces</taxon>
    </lineage>
</organism>
<evidence type="ECO:0000313" key="1">
    <source>
        <dbReference type="EMBL" id="RKF83775.1"/>
    </source>
</evidence>
<dbReference type="Proteomes" id="UP000283383">
    <property type="component" value="Unassembled WGS sequence"/>
</dbReference>
<accession>A0A420JAD6</accession>
<protein>
    <recommendedName>
        <fullName evidence="3">Integrase and RNaseH domain-containing protein</fullName>
    </recommendedName>
</protein>
<evidence type="ECO:0000313" key="2">
    <source>
        <dbReference type="Proteomes" id="UP000283383"/>
    </source>
</evidence>
<gene>
    <name evidence="1" type="ORF">GcM3_008050</name>
</gene>
<keyword evidence="2" id="KW-1185">Reference proteome</keyword>
<dbReference type="AlphaFoldDB" id="A0A420JAD6"/>
<name>A0A420JAD6_9PEZI</name>